<protein>
    <submittedName>
        <fullName evidence="1">Uncharacterized protein</fullName>
    </submittedName>
</protein>
<name>A0A067PTU2_9AGAM</name>
<evidence type="ECO:0000313" key="1">
    <source>
        <dbReference type="EMBL" id="KDQ53756.1"/>
    </source>
</evidence>
<dbReference type="EMBL" id="KL197732">
    <property type="protein sequence ID" value="KDQ53756.1"/>
    <property type="molecule type" value="Genomic_DNA"/>
</dbReference>
<dbReference type="HOGENOM" id="CLU_1563093_0_0_1"/>
<reference evidence="2" key="1">
    <citation type="journal article" date="2014" name="Proc. Natl. Acad. Sci. U.S.A.">
        <title>Extensive sampling of basidiomycete genomes demonstrates inadequacy of the white-rot/brown-rot paradigm for wood decay fungi.</title>
        <authorList>
            <person name="Riley R."/>
            <person name="Salamov A.A."/>
            <person name="Brown D.W."/>
            <person name="Nagy L.G."/>
            <person name="Floudas D."/>
            <person name="Held B.W."/>
            <person name="Levasseur A."/>
            <person name="Lombard V."/>
            <person name="Morin E."/>
            <person name="Otillar R."/>
            <person name="Lindquist E.A."/>
            <person name="Sun H."/>
            <person name="LaButti K.M."/>
            <person name="Schmutz J."/>
            <person name="Jabbour D."/>
            <person name="Luo H."/>
            <person name="Baker S.E."/>
            <person name="Pisabarro A.G."/>
            <person name="Walton J.D."/>
            <person name="Blanchette R.A."/>
            <person name="Henrissat B."/>
            <person name="Martin F."/>
            <person name="Cullen D."/>
            <person name="Hibbett D.S."/>
            <person name="Grigoriev I.V."/>
        </authorList>
    </citation>
    <scope>NUCLEOTIDE SEQUENCE [LARGE SCALE GENOMIC DNA]</scope>
    <source>
        <strain evidence="2">MUCL 33604</strain>
    </source>
</reference>
<organism evidence="1 2">
    <name type="scientific">Jaapia argillacea MUCL 33604</name>
    <dbReference type="NCBI Taxonomy" id="933084"/>
    <lineage>
        <taxon>Eukaryota</taxon>
        <taxon>Fungi</taxon>
        <taxon>Dikarya</taxon>
        <taxon>Basidiomycota</taxon>
        <taxon>Agaricomycotina</taxon>
        <taxon>Agaricomycetes</taxon>
        <taxon>Agaricomycetidae</taxon>
        <taxon>Jaapiales</taxon>
        <taxon>Jaapiaceae</taxon>
        <taxon>Jaapia</taxon>
    </lineage>
</organism>
<dbReference type="InParanoid" id="A0A067PTU2"/>
<sequence>MGERECHCDVLYNTPISSRQTPTEGPTLRVAGSRNSIAEARRVTILGQRTSLKFFWPASIWILVRIWVVRETRLHLPNILQAGSRSKELCPTRGMSGSPWYVQLPMARDLYVEVVLVGQRNHDDEWCERRLGSWVLAGTVVPGLCVEMTSSASDETTSPSYILQDLTRMLS</sequence>
<evidence type="ECO:0000313" key="2">
    <source>
        <dbReference type="Proteomes" id="UP000027265"/>
    </source>
</evidence>
<proteinExistence type="predicted"/>
<accession>A0A067PTU2</accession>
<keyword evidence="2" id="KW-1185">Reference proteome</keyword>
<gene>
    <name evidence="1" type="ORF">JAAARDRAFT_422432</name>
</gene>
<dbReference type="AlphaFoldDB" id="A0A067PTU2"/>
<dbReference type="Proteomes" id="UP000027265">
    <property type="component" value="Unassembled WGS sequence"/>
</dbReference>